<dbReference type="EMBL" id="KL662125">
    <property type="protein sequence ID" value="KFM25956.1"/>
    <property type="molecule type" value="Genomic_DNA"/>
</dbReference>
<organism evidence="2 3">
    <name type="scientific">Auxenochlorella protothecoides</name>
    <name type="common">Green microalga</name>
    <name type="synonym">Chlorella protothecoides</name>
    <dbReference type="NCBI Taxonomy" id="3075"/>
    <lineage>
        <taxon>Eukaryota</taxon>
        <taxon>Viridiplantae</taxon>
        <taxon>Chlorophyta</taxon>
        <taxon>core chlorophytes</taxon>
        <taxon>Trebouxiophyceae</taxon>
        <taxon>Chlorellales</taxon>
        <taxon>Chlorellaceae</taxon>
        <taxon>Auxenochlorella</taxon>
    </lineage>
</organism>
<keyword evidence="3" id="KW-1185">Reference proteome</keyword>
<keyword evidence="1" id="KW-1133">Transmembrane helix</keyword>
<feature type="transmembrane region" description="Helical" evidence="1">
    <location>
        <begin position="93"/>
        <end position="113"/>
    </location>
</feature>
<keyword evidence="1" id="KW-0812">Transmembrane</keyword>
<evidence type="ECO:0000256" key="1">
    <source>
        <dbReference type="SAM" id="Phobius"/>
    </source>
</evidence>
<name>A0A087SJQ2_AUXPR</name>
<dbReference type="GeneID" id="23614985"/>
<dbReference type="Proteomes" id="UP000028924">
    <property type="component" value="Unassembled WGS sequence"/>
</dbReference>
<accession>A0A087SJQ2</accession>
<sequence>MDLRRALGLDSVAPEENTVHYELFPHTGTPHAFDVRGSVVYSLLVTSIAPKAPLSCTDVDAPQLRALKTSCLESLLPWLSQHIWQRGRFDIQFLAYCIFFRTASVILLSRVNFLKR</sequence>
<dbReference type="RefSeq" id="XP_011398852.1">
    <property type="nucleotide sequence ID" value="XM_011400550.1"/>
</dbReference>
<proteinExistence type="predicted"/>
<protein>
    <submittedName>
        <fullName evidence="2">Uncharacterized protein</fullName>
    </submittedName>
</protein>
<reference evidence="2 3" key="1">
    <citation type="journal article" date="2014" name="BMC Genomics">
        <title>Oil accumulation mechanisms of the oleaginous microalga Chlorella protothecoides revealed through its genome, transcriptomes, and proteomes.</title>
        <authorList>
            <person name="Gao C."/>
            <person name="Wang Y."/>
            <person name="Shen Y."/>
            <person name="Yan D."/>
            <person name="He X."/>
            <person name="Dai J."/>
            <person name="Wu Q."/>
        </authorList>
    </citation>
    <scope>NUCLEOTIDE SEQUENCE [LARGE SCALE GENOMIC DNA]</scope>
    <source>
        <strain evidence="2 3">0710</strain>
    </source>
</reference>
<dbReference type="KEGG" id="apro:F751_3594"/>
<evidence type="ECO:0000313" key="2">
    <source>
        <dbReference type="EMBL" id="KFM25956.1"/>
    </source>
</evidence>
<evidence type="ECO:0000313" key="3">
    <source>
        <dbReference type="Proteomes" id="UP000028924"/>
    </source>
</evidence>
<dbReference type="AlphaFoldDB" id="A0A087SJQ2"/>
<keyword evidence="1" id="KW-0472">Membrane</keyword>
<gene>
    <name evidence="2" type="ORF">F751_3594</name>
</gene>